<dbReference type="OrthoDB" id="198115at2"/>
<dbReference type="PROSITE" id="PS50949">
    <property type="entry name" value="HTH_GNTR"/>
    <property type="match status" value="1"/>
</dbReference>
<dbReference type="Gene3D" id="1.10.10.10">
    <property type="entry name" value="Winged helix-like DNA-binding domain superfamily/Winged helix DNA-binding domain"/>
    <property type="match status" value="1"/>
</dbReference>
<dbReference type="InterPro" id="IPR027417">
    <property type="entry name" value="P-loop_NTPase"/>
</dbReference>
<dbReference type="Gene3D" id="3.40.50.300">
    <property type="entry name" value="P-loop containing nucleotide triphosphate hydrolases"/>
    <property type="match status" value="1"/>
</dbReference>
<dbReference type="SMART" id="SM00345">
    <property type="entry name" value="HTH_GNTR"/>
    <property type="match status" value="1"/>
</dbReference>
<evidence type="ECO:0000256" key="1">
    <source>
        <dbReference type="ARBA" id="ARBA00022898"/>
    </source>
</evidence>
<dbReference type="Proteomes" id="UP000256269">
    <property type="component" value="Unassembled WGS sequence"/>
</dbReference>
<dbReference type="AlphaFoldDB" id="A0A3E0I9N6"/>
<dbReference type="Pfam" id="PF00392">
    <property type="entry name" value="GntR"/>
    <property type="match status" value="1"/>
</dbReference>
<gene>
    <name evidence="6" type="ORF">BCF44_101469</name>
</gene>
<dbReference type="InterPro" id="IPR036388">
    <property type="entry name" value="WH-like_DNA-bd_sf"/>
</dbReference>
<evidence type="ECO:0000256" key="3">
    <source>
        <dbReference type="ARBA" id="ARBA00023125"/>
    </source>
</evidence>
<dbReference type="SUPFAM" id="SSF46785">
    <property type="entry name" value="Winged helix' DNA-binding domain"/>
    <property type="match status" value="1"/>
</dbReference>
<proteinExistence type="predicted"/>
<dbReference type="RefSeq" id="WP_116172363.1">
    <property type="nucleotide sequence ID" value="NZ_CP144375.1"/>
</dbReference>
<feature type="domain" description="HTH gntR-type" evidence="5">
    <location>
        <begin position="13"/>
        <end position="81"/>
    </location>
</feature>
<evidence type="ECO:0000256" key="4">
    <source>
        <dbReference type="ARBA" id="ARBA00023163"/>
    </source>
</evidence>
<protein>
    <submittedName>
        <fullName evidence="6">AAA domain-containing protein</fullName>
    </submittedName>
</protein>
<comment type="caution">
    <text evidence="6">The sequence shown here is derived from an EMBL/GenBank/DDBJ whole genome shotgun (WGS) entry which is preliminary data.</text>
</comment>
<sequence length="279" mass="30364">MDSDLGNVPSSGKATSQALAHHLRTEIEAGRLAHRAPLPTSKQLAKQYDTSPATVSRAMDILAAEGLIIGKPRAGRIVNYPPPEERSAPSRPKVLLIGGYAGSGKTELGRILARLTHWPMLDKDTTTRAVVEQALELLGHSPHDRESDLYRTSIRPAEYEALIAGMMENVECGTSAIVTAPFALELADKTWCDRTAANLARLGADLHVIWVRTDAESMRRYIRHRGAARDAAKLADWDAWVAGLNLAFEPAIEHTVINNSSDARPLQEQAEQLLATVTA</sequence>
<keyword evidence="4" id="KW-0804">Transcription</keyword>
<evidence type="ECO:0000313" key="7">
    <source>
        <dbReference type="Proteomes" id="UP000256269"/>
    </source>
</evidence>
<keyword evidence="7" id="KW-1185">Reference proteome</keyword>
<dbReference type="GO" id="GO:0003700">
    <property type="term" value="F:DNA-binding transcription factor activity"/>
    <property type="evidence" value="ECO:0007669"/>
    <property type="project" value="InterPro"/>
</dbReference>
<evidence type="ECO:0000313" key="6">
    <source>
        <dbReference type="EMBL" id="REH55448.1"/>
    </source>
</evidence>
<dbReference type="CDD" id="cd07377">
    <property type="entry name" value="WHTH_GntR"/>
    <property type="match status" value="1"/>
</dbReference>
<dbReference type="EMBL" id="QUNO01000001">
    <property type="protein sequence ID" value="REH55448.1"/>
    <property type="molecule type" value="Genomic_DNA"/>
</dbReference>
<organism evidence="6 7">
    <name type="scientific">Kutzneria buriramensis</name>
    <dbReference type="NCBI Taxonomy" id="1045776"/>
    <lineage>
        <taxon>Bacteria</taxon>
        <taxon>Bacillati</taxon>
        <taxon>Actinomycetota</taxon>
        <taxon>Actinomycetes</taxon>
        <taxon>Pseudonocardiales</taxon>
        <taxon>Pseudonocardiaceae</taxon>
        <taxon>Kutzneria</taxon>
    </lineage>
</organism>
<evidence type="ECO:0000259" key="5">
    <source>
        <dbReference type="PROSITE" id="PS50949"/>
    </source>
</evidence>
<dbReference type="PANTHER" id="PTHR46577">
    <property type="entry name" value="HTH-TYPE TRANSCRIPTIONAL REGULATORY PROTEIN GABR"/>
    <property type="match status" value="1"/>
</dbReference>
<dbReference type="SUPFAM" id="SSF52540">
    <property type="entry name" value="P-loop containing nucleoside triphosphate hydrolases"/>
    <property type="match status" value="1"/>
</dbReference>
<dbReference type="PANTHER" id="PTHR46577:SF1">
    <property type="entry name" value="HTH-TYPE TRANSCRIPTIONAL REGULATORY PROTEIN GABR"/>
    <property type="match status" value="1"/>
</dbReference>
<dbReference type="InterPro" id="IPR036390">
    <property type="entry name" value="WH_DNA-bd_sf"/>
</dbReference>
<keyword evidence="1" id="KW-0663">Pyridoxal phosphate</keyword>
<dbReference type="InterPro" id="IPR000524">
    <property type="entry name" value="Tscrpt_reg_HTH_GntR"/>
</dbReference>
<name>A0A3E0I9N6_9PSEU</name>
<dbReference type="Pfam" id="PF13671">
    <property type="entry name" value="AAA_33"/>
    <property type="match status" value="1"/>
</dbReference>
<dbReference type="GO" id="GO:0003677">
    <property type="term" value="F:DNA binding"/>
    <property type="evidence" value="ECO:0007669"/>
    <property type="project" value="UniProtKB-KW"/>
</dbReference>
<reference evidence="6 7" key="1">
    <citation type="submission" date="2018-08" db="EMBL/GenBank/DDBJ databases">
        <title>Genomic Encyclopedia of Archaeal and Bacterial Type Strains, Phase II (KMG-II): from individual species to whole genera.</title>
        <authorList>
            <person name="Goeker M."/>
        </authorList>
    </citation>
    <scope>NUCLEOTIDE SEQUENCE [LARGE SCALE GENOMIC DNA]</scope>
    <source>
        <strain evidence="6 7">DSM 45791</strain>
    </source>
</reference>
<keyword evidence="2" id="KW-0805">Transcription regulation</keyword>
<keyword evidence="3" id="KW-0238">DNA-binding</keyword>
<evidence type="ECO:0000256" key="2">
    <source>
        <dbReference type="ARBA" id="ARBA00023015"/>
    </source>
</evidence>
<accession>A0A3E0I9N6</accession>
<dbReference type="InterPro" id="IPR051446">
    <property type="entry name" value="HTH_trans_reg/aminotransferase"/>
</dbReference>